<keyword evidence="2" id="KW-1185">Reference proteome</keyword>
<proteinExistence type="predicted"/>
<sequence length="87" mass="9568">MQPVRISTAPFRLACHKLAPAGVGMCVCVRKEGEKAGDWSDLSDGFRLRGADVNDLPIWIVKNGMVWNATRPFNLNGALTNDRLKSL</sequence>
<protein>
    <submittedName>
        <fullName evidence="1">Uncharacterized protein</fullName>
    </submittedName>
</protein>
<evidence type="ECO:0000313" key="2">
    <source>
        <dbReference type="Proteomes" id="UP000499080"/>
    </source>
</evidence>
<dbReference type="AlphaFoldDB" id="A0A4Y2B1I8"/>
<gene>
    <name evidence="1" type="ORF">AVEN_222694_1</name>
</gene>
<dbReference type="Proteomes" id="UP000499080">
    <property type="component" value="Unassembled WGS sequence"/>
</dbReference>
<reference evidence="1 2" key="1">
    <citation type="journal article" date="2019" name="Sci. Rep.">
        <title>Orb-weaving spider Araneus ventricosus genome elucidates the spidroin gene catalogue.</title>
        <authorList>
            <person name="Kono N."/>
            <person name="Nakamura H."/>
            <person name="Ohtoshi R."/>
            <person name="Moran D.A.P."/>
            <person name="Shinohara A."/>
            <person name="Yoshida Y."/>
            <person name="Fujiwara M."/>
            <person name="Mori M."/>
            <person name="Tomita M."/>
            <person name="Arakawa K."/>
        </authorList>
    </citation>
    <scope>NUCLEOTIDE SEQUENCE [LARGE SCALE GENOMIC DNA]</scope>
</reference>
<accession>A0A4Y2B1I8</accession>
<name>A0A4Y2B1I8_ARAVE</name>
<comment type="caution">
    <text evidence="1">The sequence shown here is derived from an EMBL/GenBank/DDBJ whole genome shotgun (WGS) entry which is preliminary data.</text>
</comment>
<organism evidence="1 2">
    <name type="scientific">Araneus ventricosus</name>
    <name type="common">Orbweaver spider</name>
    <name type="synonym">Epeira ventricosa</name>
    <dbReference type="NCBI Taxonomy" id="182803"/>
    <lineage>
        <taxon>Eukaryota</taxon>
        <taxon>Metazoa</taxon>
        <taxon>Ecdysozoa</taxon>
        <taxon>Arthropoda</taxon>
        <taxon>Chelicerata</taxon>
        <taxon>Arachnida</taxon>
        <taxon>Araneae</taxon>
        <taxon>Araneomorphae</taxon>
        <taxon>Entelegynae</taxon>
        <taxon>Araneoidea</taxon>
        <taxon>Araneidae</taxon>
        <taxon>Araneus</taxon>
    </lineage>
</organism>
<dbReference type="EMBL" id="BGPR01000042">
    <property type="protein sequence ID" value="GBL85205.1"/>
    <property type="molecule type" value="Genomic_DNA"/>
</dbReference>
<evidence type="ECO:0000313" key="1">
    <source>
        <dbReference type="EMBL" id="GBL85205.1"/>
    </source>
</evidence>